<feature type="domain" description="Cadherin-like" evidence="1">
    <location>
        <begin position="6"/>
        <end position="44"/>
    </location>
</feature>
<accession>A0A935JYK2</accession>
<dbReference type="AlphaFoldDB" id="A0A935JYK2"/>
<protein>
    <submittedName>
        <fullName evidence="2">Cadherin-like domain-containing protein</fullName>
    </submittedName>
</protein>
<gene>
    <name evidence="2" type="ORF">IPJ38_16000</name>
</gene>
<dbReference type="Pfam" id="PF17892">
    <property type="entry name" value="Cadherin_5"/>
    <property type="match status" value="1"/>
</dbReference>
<evidence type="ECO:0000313" key="3">
    <source>
        <dbReference type="Proteomes" id="UP000739411"/>
    </source>
</evidence>
<dbReference type="Gene3D" id="2.60.40.3440">
    <property type="match status" value="1"/>
</dbReference>
<evidence type="ECO:0000313" key="2">
    <source>
        <dbReference type="EMBL" id="MBK7416371.1"/>
    </source>
</evidence>
<organism evidence="2 3">
    <name type="scientific">Candidatus Dechloromonas phosphorivorans</name>
    <dbReference type="NCBI Taxonomy" id="2899244"/>
    <lineage>
        <taxon>Bacteria</taxon>
        <taxon>Pseudomonadati</taxon>
        <taxon>Pseudomonadota</taxon>
        <taxon>Betaproteobacteria</taxon>
        <taxon>Rhodocyclales</taxon>
        <taxon>Azonexaceae</taxon>
        <taxon>Dechloromonas</taxon>
    </lineage>
</organism>
<dbReference type="InterPro" id="IPR041690">
    <property type="entry name" value="Cadherin_5"/>
</dbReference>
<comment type="caution">
    <text evidence="2">The sequence shown here is derived from an EMBL/GenBank/DDBJ whole genome shotgun (WGS) entry which is preliminary data.</text>
</comment>
<name>A0A935JYK2_9RHOO</name>
<sequence>MGLDAQSNGSFSYTPAANYNGADSFVYAASDGVLTTEATVSLTIAAVNDRPLTVVDER</sequence>
<dbReference type="EMBL" id="JADJMS010000042">
    <property type="protein sequence ID" value="MBK7416371.1"/>
    <property type="molecule type" value="Genomic_DNA"/>
</dbReference>
<proteinExistence type="predicted"/>
<evidence type="ECO:0000259" key="1">
    <source>
        <dbReference type="Pfam" id="PF17892"/>
    </source>
</evidence>
<dbReference type="Proteomes" id="UP000739411">
    <property type="component" value="Unassembled WGS sequence"/>
</dbReference>
<reference evidence="2 3" key="1">
    <citation type="submission" date="2020-10" db="EMBL/GenBank/DDBJ databases">
        <title>Connecting structure to function with the recovery of over 1000 high-quality activated sludge metagenome-assembled genomes encoding full-length rRNA genes using long-read sequencing.</title>
        <authorList>
            <person name="Singleton C.M."/>
            <person name="Petriglieri F."/>
            <person name="Kristensen J.M."/>
            <person name="Kirkegaard R.H."/>
            <person name="Michaelsen T.Y."/>
            <person name="Andersen M.H."/>
            <person name="Karst S.M."/>
            <person name="Dueholm M.S."/>
            <person name="Nielsen P.H."/>
            <person name="Albertsen M."/>
        </authorList>
    </citation>
    <scope>NUCLEOTIDE SEQUENCE [LARGE SCALE GENOMIC DNA]</scope>
    <source>
        <strain evidence="2">EsbW_18-Q3-R4-48_BATAC.463</strain>
    </source>
</reference>